<protein>
    <submittedName>
        <fullName evidence="2">Uncharacterized protein</fullName>
    </submittedName>
</protein>
<reference evidence="3" key="2">
    <citation type="submission" date="2007-04" db="EMBL/GenBank/DDBJ databases">
        <title>Draft genome sequence of Bacteroides ovatus (ATCC 8483).</title>
        <authorList>
            <person name="Sudarsanam P."/>
            <person name="Ley R."/>
            <person name="Guruge J."/>
            <person name="Turnbaugh P.J."/>
            <person name="Mahowald M."/>
            <person name="Liep D."/>
            <person name="Gordon J."/>
        </authorList>
    </citation>
    <scope>NUCLEOTIDE SEQUENCE [LARGE SCALE GENOMIC DNA]</scope>
    <source>
        <strain evidence="3">ATCC 8483 / DSM 1896 / JCM 5824 / BCRC 10623 / CCUG 4943 / NCTC 11153</strain>
    </source>
</reference>
<evidence type="ECO:0000313" key="2">
    <source>
        <dbReference type="EMBL" id="EDO12143.1"/>
    </source>
</evidence>
<sequence>MFLDVSLNIGYNSFDVISLICVSNTKILFSFMLFAGKAITSKHFLI</sequence>
<keyword evidence="1" id="KW-0472">Membrane</keyword>
<keyword evidence="1" id="KW-0812">Transmembrane</keyword>
<keyword evidence="1" id="KW-1133">Transmembrane helix</keyword>
<evidence type="ECO:0000313" key="3">
    <source>
        <dbReference type="Proteomes" id="UP000005475"/>
    </source>
</evidence>
<proteinExistence type="predicted"/>
<gene>
    <name evidence="2" type="ORF">BACOVA_02032</name>
</gene>
<dbReference type="EMBL" id="AAXF02000047">
    <property type="protein sequence ID" value="EDO12143.1"/>
    <property type="molecule type" value="Genomic_DNA"/>
</dbReference>
<accession>A0AAN3A956</accession>
<evidence type="ECO:0000256" key="1">
    <source>
        <dbReference type="SAM" id="Phobius"/>
    </source>
</evidence>
<dbReference type="AlphaFoldDB" id="A0AAN3A956"/>
<organism evidence="2 3">
    <name type="scientific">Bacteroides ovatus (strain ATCC 8483 / DSM 1896 / JCM 5824 / BCRC 10623 / CCUG 4943 / NCTC 11153)</name>
    <dbReference type="NCBI Taxonomy" id="411476"/>
    <lineage>
        <taxon>Bacteria</taxon>
        <taxon>Pseudomonadati</taxon>
        <taxon>Bacteroidota</taxon>
        <taxon>Bacteroidia</taxon>
        <taxon>Bacteroidales</taxon>
        <taxon>Bacteroidaceae</taxon>
        <taxon>Bacteroides</taxon>
    </lineage>
</organism>
<comment type="caution">
    <text evidence="2">The sequence shown here is derived from an EMBL/GenBank/DDBJ whole genome shotgun (WGS) entry which is preliminary data.</text>
</comment>
<feature type="transmembrane region" description="Helical" evidence="1">
    <location>
        <begin position="16"/>
        <end position="36"/>
    </location>
</feature>
<reference evidence="2 3" key="1">
    <citation type="submission" date="2007-03" db="EMBL/GenBank/DDBJ databases">
        <authorList>
            <person name="Fulton L."/>
            <person name="Clifton S."/>
            <person name="Fulton B."/>
            <person name="Xu J."/>
            <person name="Minx P."/>
            <person name="Pepin K.H."/>
            <person name="Johnson M."/>
            <person name="Thiruvilangam P."/>
            <person name="Bhonagiri V."/>
            <person name="Nash W.E."/>
            <person name="Mardis E.R."/>
            <person name="Wilson R.K."/>
        </authorList>
    </citation>
    <scope>NUCLEOTIDE SEQUENCE [LARGE SCALE GENOMIC DNA]</scope>
    <source>
        <strain evidence="3">ATCC 8483 / DSM 1896 / JCM 5824 / BCRC 10623 / CCUG 4943 / NCTC 11153</strain>
    </source>
</reference>
<dbReference type="Proteomes" id="UP000005475">
    <property type="component" value="Unassembled WGS sequence"/>
</dbReference>
<name>A0AAN3A956_BACO1</name>